<name>A0ACB9FCK2_CICIN</name>
<evidence type="ECO:0000313" key="2">
    <source>
        <dbReference type="Proteomes" id="UP001055811"/>
    </source>
</evidence>
<proteinExistence type="predicted"/>
<accession>A0ACB9FCK2</accession>
<organism evidence="1 2">
    <name type="scientific">Cichorium intybus</name>
    <name type="common">Chicory</name>
    <dbReference type="NCBI Taxonomy" id="13427"/>
    <lineage>
        <taxon>Eukaryota</taxon>
        <taxon>Viridiplantae</taxon>
        <taxon>Streptophyta</taxon>
        <taxon>Embryophyta</taxon>
        <taxon>Tracheophyta</taxon>
        <taxon>Spermatophyta</taxon>
        <taxon>Magnoliopsida</taxon>
        <taxon>eudicotyledons</taxon>
        <taxon>Gunneridae</taxon>
        <taxon>Pentapetalae</taxon>
        <taxon>asterids</taxon>
        <taxon>campanulids</taxon>
        <taxon>Asterales</taxon>
        <taxon>Asteraceae</taxon>
        <taxon>Cichorioideae</taxon>
        <taxon>Cichorieae</taxon>
        <taxon>Cichoriinae</taxon>
        <taxon>Cichorium</taxon>
    </lineage>
</organism>
<dbReference type="EMBL" id="CM042011">
    <property type="protein sequence ID" value="KAI3768726.1"/>
    <property type="molecule type" value="Genomic_DNA"/>
</dbReference>
<reference evidence="1 2" key="2">
    <citation type="journal article" date="2022" name="Mol. Ecol. Resour.">
        <title>The genomes of chicory, endive, great burdock and yacon provide insights into Asteraceae paleo-polyploidization history and plant inulin production.</title>
        <authorList>
            <person name="Fan W."/>
            <person name="Wang S."/>
            <person name="Wang H."/>
            <person name="Wang A."/>
            <person name="Jiang F."/>
            <person name="Liu H."/>
            <person name="Zhao H."/>
            <person name="Xu D."/>
            <person name="Zhang Y."/>
        </authorList>
    </citation>
    <scope>NUCLEOTIDE SEQUENCE [LARGE SCALE GENOMIC DNA]</scope>
    <source>
        <strain evidence="2">cv. Punajuju</strain>
        <tissue evidence="1">Leaves</tissue>
    </source>
</reference>
<evidence type="ECO:0000313" key="1">
    <source>
        <dbReference type="EMBL" id="KAI3768726.1"/>
    </source>
</evidence>
<reference evidence="2" key="1">
    <citation type="journal article" date="2022" name="Mol. Ecol. Resour.">
        <title>The genomes of chicory, endive, great burdock and yacon provide insights into Asteraceae palaeo-polyploidization history and plant inulin production.</title>
        <authorList>
            <person name="Fan W."/>
            <person name="Wang S."/>
            <person name="Wang H."/>
            <person name="Wang A."/>
            <person name="Jiang F."/>
            <person name="Liu H."/>
            <person name="Zhao H."/>
            <person name="Xu D."/>
            <person name="Zhang Y."/>
        </authorList>
    </citation>
    <scope>NUCLEOTIDE SEQUENCE [LARGE SCALE GENOMIC DNA]</scope>
    <source>
        <strain evidence="2">cv. Punajuju</strain>
    </source>
</reference>
<comment type="caution">
    <text evidence="1">The sequence shown here is derived from an EMBL/GenBank/DDBJ whole genome shotgun (WGS) entry which is preliminary data.</text>
</comment>
<keyword evidence="2" id="KW-1185">Reference proteome</keyword>
<protein>
    <submittedName>
        <fullName evidence="1">Uncharacterized protein</fullName>
    </submittedName>
</protein>
<dbReference type="Proteomes" id="UP001055811">
    <property type="component" value="Linkage Group LG03"/>
</dbReference>
<sequence length="136" mass="15762">MFSIDPLRQFLVIILHLYPPRPDFDRIPHLYPLSQSFVRVPHLYPPRPDLDRIPHLYPPRQFPISFHISIIQDWISRGFNIFTLRGSSSSGSREESTYVPSDTVPRQFLSTRLSIEAVPCYSSISLSVKAVPYHEV</sequence>
<gene>
    <name evidence="1" type="ORF">L2E82_19556</name>
</gene>